<evidence type="ECO:0000313" key="4">
    <source>
        <dbReference type="EMBL" id="AOW98640.1"/>
    </source>
</evidence>
<proteinExistence type="predicted"/>
<dbReference type="Gene3D" id="3.40.50.2300">
    <property type="match status" value="1"/>
</dbReference>
<dbReference type="InterPro" id="IPR058245">
    <property type="entry name" value="NreC/VraR/RcsB-like_REC"/>
</dbReference>
<reference evidence="5" key="1">
    <citation type="submission" date="2016-10" db="EMBL/GenBank/DDBJ databases">
        <title>Comparative genomics uncovers the prolific and rare metabolic potential of the cyanobacterial genus Moorea.</title>
        <authorList>
            <person name="Leao T."/>
            <person name="Castelao G."/>
            <person name="Korobeynikov A."/>
            <person name="Monroe E.A."/>
            <person name="Podell S."/>
            <person name="Glukhov E."/>
            <person name="Allen E."/>
            <person name="Gerwick W.H."/>
            <person name="Gerwick L."/>
        </authorList>
    </citation>
    <scope>NUCLEOTIDE SEQUENCE [LARGE SCALE GENOMIC DNA]</scope>
    <source>
        <strain evidence="5">PAL-8-15-08-1</strain>
    </source>
</reference>
<sequence>MFSCEHPALRVLVVDDHELTRYSLQLAFSAQENIEIVALASNGKEAIDMVECHRPDVIVLDLQMPMMDGLSAATRIKSLEPDTKIIAYSSVEDPQIEVMSQTAPVDIFCRKDVATSDLINLVRKMGRDKVNCLQPLAKIS</sequence>
<dbReference type="STRING" id="1458985.BJP34_03525"/>
<protein>
    <submittedName>
        <fullName evidence="4">Two-component system response regulator</fullName>
    </submittedName>
</protein>
<dbReference type="PROSITE" id="PS50110">
    <property type="entry name" value="RESPONSE_REGULATORY"/>
    <property type="match status" value="1"/>
</dbReference>
<dbReference type="SMART" id="SM00448">
    <property type="entry name" value="REC"/>
    <property type="match status" value="1"/>
</dbReference>
<dbReference type="InterPro" id="IPR001789">
    <property type="entry name" value="Sig_transdc_resp-reg_receiver"/>
</dbReference>
<dbReference type="Pfam" id="PF00072">
    <property type="entry name" value="Response_reg"/>
    <property type="match status" value="1"/>
</dbReference>
<dbReference type="OrthoDB" id="9790669at2"/>
<gene>
    <name evidence="4" type="ORF">BJP34_03525</name>
</gene>
<evidence type="ECO:0000256" key="2">
    <source>
        <dbReference type="PROSITE-ProRule" id="PRU00169"/>
    </source>
</evidence>
<evidence type="ECO:0000259" key="3">
    <source>
        <dbReference type="PROSITE" id="PS50110"/>
    </source>
</evidence>
<organism evidence="4 5">
    <name type="scientific">Moorena producens PAL-8-15-08-1</name>
    <dbReference type="NCBI Taxonomy" id="1458985"/>
    <lineage>
        <taxon>Bacteria</taxon>
        <taxon>Bacillati</taxon>
        <taxon>Cyanobacteriota</taxon>
        <taxon>Cyanophyceae</taxon>
        <taxon>Coleofasciculales</taxon>
        <taxon>Coleofasciculaceae</taxon>
        <taxon>Moorena</taxon>
    </lineage>
</organism>
<dbReference type="InterPro" id="IPR011006">
    <property type="entry name" value="CheY-like_superfamily"/>
</dbReference>
<dbReference type="RefSeq" id="WP_070391147.1">
    <property type="nucleotide sequence ID" value="NZ_CP017599.1"/>
</dbReference>
<dbReference type="GO" id="GO:0000160">
    <property type="term" value="P:phosphorelay signal transduction system"/>
    <property type="evidence" value="ECO:0007669"/>
    <property type="project" value="InterPro"/>
</dbReference>
<name>A0A1D8TLW0_9CYAN</name>
<keyword evidence="1 2" id="KW-0597">Phosphoprotein</keyword>
<feature type="domain" description="Response regulatory" evidence="3">
    <location>
        <begin position="10"/>
        <end position="126"/>
    </location>
</feature>
<dbReference type="EMBL" id="CP017599">
    <property type="protein sequence ID" value="AOW98640.1"/>
    <property type="molecule type" value="Genomic_DNA"/>
</dbReference>
<dbReference type="CDD" id="cd17535">
    <property type="entry name" value="REC_NarL-like"/>
    <property type="match status" value="1"/>
</dbReference>
<dbReference type="Proteomes" id="UP000177870">
    <property type="component" value="Chromosome"/>
</dbReference>
<dbReference type="AlphaFoldDB" id="A0A1D8TLW0"/>
<evidence type="ECO:0000256" key="1">
    <source>
        <dbReference type="ARBA" id="ARBA00022553"/>
    </source>
</evidence>
<feature type="modified residue" description="4-aspartylphosphate" evidence="2">
    <location>
        <position position="61"/>
    </location>
</feature>
<dbReference type="KEGG" id="mpro:BJP34_03525"/>
<dbReference type="SUPFAM" id="SSF52172">
    <property type="entry name" value="CheY-like"/>
    <property type="match status" value="1"/>
</dbReference>
<dbReference type="InterPro" id="IPR050595">
    <property type="entry name" value="Bact_response_regulator"/>
</dbReference>
<dbReference type="PANTHER" id="PTHR44591:SF3">
    <property type="entry name" value="RESPONSE REGULATORY DOMAIN-CONTAINING PROTEIN"/>
    <property type="match status" value="1"/>
</dbReference>
<dbReference type="PANTHER" id="PTHR44591">
    <property type="entry name" value="STRESS RESPONSE REGULATOR PROTEIN 1"/>
    <property type="match status" value="1"/>
</dbReference>
<accession>A0A1D8TLW0</accession>
<evidence type="ECO:0000313" key="5">
    <source>
        <dbReference type="Proteomes" id="UP000177870"/>
    </source>
</evidence>